<accession>A0A6A4HXU0</accession>
<dbReference type="AlphaFoldDB" id="A0A6A4HXU0"/>
<gene>
    <name evidence="4" type="ORF">BT96DRAFT_1086229</name>
</gene>
<evidence type="ECO:0000256" key="1">
    <source>
        <dbReference type="ARBA" id="ARBA00005519"/>
    </source>
</evidence>
<dbReference type="InterPro" id="IPR013320">
    <property type="entry name" value="ConA-like_dom_sf"/>
</dbReference>
<comment type="similarity">
    <text evidence="1 2">Belongs to the glycosyl hydrolase 12 (cellulase H) family.</text>
</comment>
<dbReference type="GO" id="GO:0008810">
    <property type="term" value="F:cellulase activity"/>
    <property type="evidence" value="ECO:0007669"/>
    <property type="project" value="InterPro"/>
</dbReference>
<dbReference type="GO" id="GO:0000272">
    <property type="term" value="P:polysaccharide catabolic process"/>
    <property type="evidence" value="ECO:0007669"/>
    <property type="project" value="UniProtKB-KW"/>
</dbReference>
<keyword evidence="2" id="KW-0119">Carbohydrate metabolism</keyword>
<dbReference type="Gene3D" id="2.60.120.180">
    <property type="match status" value="1"/>
</dbReference>
<evidence type="ECO:0000313" key="5">
    <source>
        <dbReference type="Proteomes" id="UP000799118"/>
    </source>
</evidence>
<dbReference type="PANTHER" id="PTHR34002">
    <property type="entry name" value="BLR1656 PROTEIN"/>
    <property type="match status" value="1"/>
</dbReference>
<keyword evidence="2" id="KW-0624">Polysaccharide degradation</keyword>
<dbReference type="SUPFAM" id="SSF49899">
    <property type="entry name" value="Concanavalin A-like lectins/glucanases"/>
    <property type="match status" value="1"/>
</dbReference>
<protein>
    <submittedName>
        <fullName evidence="4">Uncharacterized protein</fullName>
    </submittedName>
</protein>
<sequence>MISLLKLTALLSRLRLLRLRGQCIMVNTTPPIESTSSSSASGVFRMRRLDNAFITSLEVDTIAWTTTWEWPTLLVEWLQMRLSPGWRTISLVRFCSGSNGSNAVWSFLLADGVAYTTDFSANVMEFFDYLINNEDLSSSQYLTTFQAGTEATSGSDTFTMTSYTAVIS</sequence>
<keyword evidence="2" id="KW-0326">Glycosidase</keyword>
<dbReference type="Pfam" id="PF01670">
    <property type="entry name" value="Glyco_hydro_12"/>
    <property type="match status" value="1"/>
</dbReference>
<feature type="chain" id="PRO_5025648023" evidence="3">
    <location>
        <begin position="22"/>
        <end position="168"/>
    </location>
</feature>
<dbReference type="OrthoDB" id="95118at2759"/>
<keyword evidence="2" id="KW-0378">Hydrolase</keyword>
<dbReference type="Proteomes" id="UP000799118">
    <property type="component" value="Unassembled WGS sequence"/>
</dbReference>
<evidence type="ECO:0000313" key="4">
    <source>
        <dbReference type="EMBL" id="KAE9402540.1"/>
    </source>
</evidence>
<evidence type="ECO:0000256" key="2">
    <source>
        <dbReference type="RuleBase" id="RU361163"/>
    </source>
</evidence>
<keyword evidence="5" id="KW-1185">Reference proteome</keyword>
<dbReference type="EMBL" id="ML769433">
    <property type="protein sequence ID" value="KAE9402540.1"/>
    <property type="molecule type" value="Genomic_DNA"/>
</dbReference>
<name>A0A6A4HXU0_9AGAR</name>
<evidence type="ECO:0000256" key="3">
    <source>
        <dbReference type="SAM" id="SignalP"/>
    </source>
</evidence>
<keyword evidence="3" id="KW-0732">Signal</keyword>
<dbReference type="InterPro" id="IPR013319">
    <property type="entry name" value="GH11/12"/>
</dbReference>
<dbReference type="PANTHER" id="PTHR34002:SF9">
    <property type="entry name" value="XYLOGLUCAN-SPECIFIC ENDO-BETA-1,4-GLUCANASE A"/>
    <property type="match status" value="1"/>
</dbReference>
<feature type="signal peptide" evidence="3">
    <location>
        <begin position="1"/>
        <end position="21"/>
    </location>
</feature>
<reference evidence="4" key="1">
    <citation type="journal article" date="2019" name="Environ. Microbiol.">
        <title>Fungal ecological strategies reflected in gene transcription - a case study of two litter decomposers.</title>
        <authorList>
            <person name="Barbi F."/>
            <person name="Kohler A."/>
            <person name="Barry K."/>
            <person name="Baskaran P."/>
            <person name="Daum C."/>
            <person name="Fauchery L."/>
            <person name="Ihrmark K."/>
            <person name="Kuo A."/>
            <person name="LaButti K."/>
            <person name="Lipzen A."/>
            <person name="Morin E."/>
            <person name="Grigoriev I.V."/>
            <person name="Henrissat B."/>
            <person name="Lindahl B."/>
            <person name="Martin F."/>
        </authorList>
    </citation>
    <scope>NUCLEOTIDE SEQUENCE</scope>
    <source>
        <strain evidence="4">JB14</strain>
    </source>
</reference>
<dbReference type="InterPro" id="IPR002594">
    <property type="entry name" value="GH12"/>
</dbReference>
<organism evidence="4 5">
    <name type="scientific">Gymnopus androsaceus JB14</name>
    <dbReference type="NCBI Taxonomy" id="1447944"/>
    <lineage>
        <taxon>Eukaryota</taxon>
        <taxon>Fungi</taxon>
        <taxon>Dikarya</taxon>
        <taxon>Basidiomycota</taxon>
        <taxon>Agaricomycotina</taxon>
        <taxon>Agaricomycetes</taxon>
        <taxon>Agaricomycetidae</taxon>
        <taxon>Agaricales</taxon>
        <taxon>Marasmiineae</taxon>
        <taxon>Omphalotaceae</taxon>
        <taxon>Gymnopus</taxon>
    </lineage>
</organism>
<proteinExistence type="inferred from homology"/>